<keyword evidence="2" id="KW-0812">Transmembrane</keyword>
<gene>
    <name evidence="3" type="ORF">GGR05_001566</name>
</gene>
<name>A0A7W6BR94_9HYPH</name>
<organism evidence="3 4">
    <name type="scientific">Aureimonas phyllosphaerae</name>
    <dbReference type="NCBI Taxonomy" id="1166078"/>
    <lineage>
        <taxon>Bacteria</taxon>
        <taxon>Pseudomonadati</taxon>
        <taxon>Pseudomonadota</taxon>
        <taxon>Alphaproteobacteria</taxon>
        <taxon>Hyphomicrobiales</taxon>
        <taxon>Aurantimonadaceae</taxon>
        <taxon>Aureimonas</taxon>
    </lineage>
</organism>
<feature type="compositionally biased region" description="Low complexity" evidence="1">
    <location>
        <begin position="42"/>
        <end position="60"/>
    </location>
</feature>
<keyword evidence="2" id="KW-0472">Membrane</keyword>
<sequence>MAQFDKPSNRKRGSLWAVITAVIVVSVLFFMFFSSRDGERPTSTTGGTVSTGASPTTGNR</sequence>
<dbReference type="Proteomes" id="UP000531216">
    <property type="component" value="Unassembled WGS sequence"/>
</dbReference>
<protein>
    <submittedName>
        <fullName evidence="3">Uncharacterized protein</fullName>
    </submittedName>
</protein>
<dbReference type="EMBL" id="JACIDO010000003">
    <property type="protein sequence ID" value="MBB3935422.1"/>
    <property type="molecule type" value="Genomic_DNA"/>
</dbReference>
<comment type="caution">
    <text evidence="3">The sequence shown here is derived from an EMBL/GenBank/DDBJ whole genome shotgun (WGS) entry which is preliminary data.</text>
</comment>
<feature type="region of interest" description="Disordered" evidence="1">
    <location>
        <begin position="36"/>
        <end position="60"/>
    </location>
</feature>
<keyword evidence="4" id="KW-1185">Reference proteome</keyword>
<dbReference type="RefSeq" id="WP_090965949.1">
    <property type="nucleotide sequence ID" value="NZ_FOOA01000023.1"/>
</dbReference>
<keyword evidence="2" id="KW-1133">Transmembrane helix</keyword>
<proteinExistence type="predicted"/>
<evidence type="ECO:0000313" key="3">
    <source>
        <dbReference type="EMBL" id="MBB3935422.1"/>
    </source>
</evidence>
<evidence type="ECO:0000256" key="2">
    <source>
        <dbReference type="SAM" id="Phobius"/>
    </source>
</evidence>
<feature type="transmembrane region" description="Helical" evidence="2">
    <location>
        <begin position="15"/>
        <end position="33"/>
    </location>
</feature>
<evidence type="ECO:0000256" key="1">
    <source>
        <dbReference type="SAM" id="MobiDB-lite"/>
    </source>
</evidence>
<accession>A0A7W6BR94</accession>
<evidence type="ECO:0000313" key="4">
    <source>
        <dbReference type="Proteomes" id="UP000531216"/>
    </source>
</evidence>
<dbReference type="AlphaFoldDB" id="A0A7W6BR94"/>
<reference evidence="3 4" key="1">
    <citation type="submission" date="2020-08" db="EMBL/GenBank/DDBJ databases">
        <title>Genomic Encyclopedia of Type Strains, Phase IV (KMG-IV): sequencing the most valuable type-strain genomes for metagenomic binning, comparative biology and taxonomic classification.</title>
        <authorList>
            <person name="Goeker M."/>
        </authorList>
    </citation>
    <scope>NUCLEOTIDE SEQUENCE [LARGE SCALE GENOMIC DNA]</scope>
    <source>
        <strain evidence="3 4">DSM 25024</strain>
    </source>
</reference>